<organism evidence="2 3">
    <name type="scientific">Tilletia horrida</name>
    <dbReference type="NCBI Taxonomy" id="155126"/>
    <lineage>
        <taxon>Eukaryota</taxon>
        <taxon>Fungi</taxon>
        <taxon>Dikarya</taxon>
        <taxon>Basidiomycota</taxon>
        <taxon>Ustilaginomycotina</taxon>
        <taxon>Exobasidiomycetes</taxon>
        <taxon>Tilletiales</taxon>
        <taxon>Tilletiaceae</taxon>
        <taxon>Tilletia</taxon>
    </lineage>
</organism>
<evidence type="ECO:0000313" key="3">
    <source>
        <dbReference type="Proteomes" id="UP001176521"/>
    </source>
</evidence>
<gene>
    <name evidence="2" type="ORF">OC842_008027</name>
</gene>
<keyword evidence="3" id="KW-1185">Reference proteome</keyword>
<feature type="non-terminal residue" evidence="2">
    <location>
        <position position="1"/>
    </location>
</feature>
<dbReference type="AlphaFoldDB" id="A0AAN6G513"/>
<name>A0AAN6G513_9BASI</name>
<feature type="compositionally biased region" description="Basic and acidic residues" evidence="1">
    <location>
        <begin position="31"/>
        <end position="46"/>
    </location>
</feature>
<accession>A0AAN6G513</accession>
<feature type="region of interest" description="Disordered" evidence="1">
    <location>
        <begin position="20"/>
        <end position="46"/>
    </location>
</feature>
<dbReference type="Proteomes" id="UP001176521">
    <property type="component" value="Unassembled WGS sequence"/>
</dbReference>
<comment type="caution">
    <text evidence="2">The sequence shown here is derived from an EMBL/GenBank/DDBJ whole genome shotgun (WGS) entry which is preliminary data.</text>
</comment>
<reference evidence="2" key="1">
    <citation type="journal article" date="2023" name="PhytoFront">
        <title>Draft Genome Resources of Seven Strains of Tilletia horrida, Causal Agent of Kernel Smut of Rice.</title>
        <authorList>
            <person name="Khanal S."/>
            <person name="Antony Babu S."/>
            <person name="Zhou X.G."/>
        </authorList>
    </citation>
    <scope>NUCLEOTIDE SEQUENCE</scope>
    <source>
        <strain evidence="2">TX3</strain>
    </source>
</reference>
<sequence>PPLKVDELALRISDLQQLLSEAKRSAPTKPPTDKKDSEVDKDVERAKARAAKHTKALPFRIRPENFKELNKEHFENLTKRLIELELVVQDDSQRWTWKH</sequence>
<proteinExistence type="predicted"/>
<evidence type="ECO:0000256" key="1">
    <source>
        <dbReference type="SAM" id="MobiDB-lite"/>
    </source>
</evidence>
<dbReference type="EMBL" id="JAPDMQ010001677">
    <property type="protein sequence ID" value="KAK0517714.1"/>
    <property type="molecule type" value="Genomic_DNA"/>
</dbReference>
<protein>
    <submittedName>
        <fullName evidence="2">Uncharacterized protein</fullName>
    </submittedName>
</protein>
<evidence type="ECO:0000313" key="2">
    <source>
        <dbReference type="EMBL" id="KAK0517714.1"/>
    </source>
</evidence>